<dbReference type="OrthoDB" id="2482380at2"/>
<dbReference type="EMBL" id="QPJW01000013">
    <property type="protein sequence ID" value="RCX16252.1"/>
    <property type="molecule type" value="Genomic_DNA"/>
</dbReference>
<dbReference type="Proteomes" id="UP000253090">
    <property type="component" value="Unassembled WGS sequence"/>
</dbReference>
<evidence type="ECO:0008006" key="3">
    <source>
        <dbReference type="Google" id="ProtNLM"/>
    </source>
</evidence>
<gene>
    <name evidence="1" type="ORF">DFP94_113110</name>
</gene>
<dbReference type="AlphaFoldDB" id="A0A369B3X6"/>
<keyword evidence="2" id="KW-1185">Reference proteome</keyword>
<organism evidence="1 2">
    <name type="scientific">Fontibacillus phaseoli</name>
    <dbReference type="NCBI Taxonomy" id="1416533"/>
    <lineage>
        <taxon>Bacteria</taxon>
        <taxon>Bacillati</taxon>
        <taxon>Bacillota</taxon>
        <taxon>Bacilli</taxon>
        <taxon>Bacillales</taxon>
        <taxon>Paenibacillaceae</taxon>
        <taxon>Fontibacillus</taxon>
    </lineage>
</organism>
<accession>A0A369B3X6</accession>
<proteinExistence type="predicted"/>
<evidence type="ECO:0000313" key="1">
    <source>
        <dbReference type="EMBL" id="RCX16252.1"/>
    </source>
</evidence>
<protein>
    <recommendedName>
        <fullName evidence="3">Carbohydrate binding protein</fullName>
    </recommendedName>
</protein>
<dbReference type="Gene3D" id="2.60.120.260">
    <property type="entry name" value="Galactose-binding domain-like"/>
    <property type="match status" value="1"/>
</dbReference>
<reference evidence="1 2" key="1">
    <citation type="submission" date="2018-07" db="EMBL/GenBank/DDBJ databases">
        <title>Genomic Encyclopedia of Type Strains, Phase III (KMG-III): the genomes of soil and plant-associated and newly described type strains.</title>
        <authorList>
            <person name="Whitman W."/>
        </authorList>
    </citation>
    <scope>NUCLEOTIDE SEQUENCE [LARGE SCALE GENOMIC DNA]</scope>
    <source>
        <strain evidence="1 2">CECT 8333</strain>
    </source>
</reference>
<comment type="caution">
    <text evidence="1">The sequence shown here is derived from an EMBL/GenBank/DDBJ whole genome shotgun (WGS) entry which is preliminary data.</text>
</comment>
<name>A0A369B3X6_9BACL</name>
<dbReference type="RefSeq" id="WP_147273873.1">
    <property type="nucleotide sequence ID" value="NZ_QPJW01000013.1"/>
</dbReference>
<evidence type="ECO:0000313" key="2">
    <source>
        <dbReference type="Proteomes" id="UP000253090"/>
    </source>
</evidence>
<sequence length="132" mass="14044">MLRIAKLAMVALMIWILALLPGGALHADGENVLQNAGFETISSDAPDLWNRDVWLQTEGSSHLGIAQDQAHSGNASAVVENMQPNHAKWVQQAKVNPGRNYLISGWVQVAEMGSGEVGATIFPLGVGGCSRI</sequence>